<sequence length="311" mass="36279">MESPHLQSKVKIVDTKKKKKKQKKQKKFQHAVSTKKSFRKPGYYTYPARKSSLHRQKSVAKYANPHQMEAVYQLAKGKRNLVGLPYYLIQYSLQNGLDKFRRNPTIRYCIERAILEGENVLLTDTGLTMEQYLRLPVFEIEREEREKKENGDSPIILIPPSKEVWDNKELDKYGVPPELFRKLPANEYVVEPGAPVQRYSEAAEVSIESSSELYNQYLGEVFSKHFATWNQLEHFLQTEHPEFYGNEYFLHRLMLEVYLRRVMAARIAAETGTGRSRRSPDASVNNIWSGFSDSIRTVYGSDQLKVFKEQT</sequence>
<dbReference type="AlphaFoldDB" id="A0A448YRQ9"/>
<accession>A0A448YRQ9</accession>
<protein>
    <submittedName>
        <fullName evidence="2">DEKNAAC104620</fullName>
    </submittedName>
</protein>
<name>A0A448YRQ9_BRENA</name>
<reference evidence="2 3" key="1">
    <citation type="submission" date="2018-12" db="EMBL/GenBank/DDBJ databases">
        <authorList>
            <person name="Tiukova I."/>
            <person name="Dainat J."/>
        </authorList>
    </citation>
    <scope>NUCLEOTIDE SEQUENCE [LARGE SCALE GENOMIC DNA]</scope>
</reference>
<dbReference type="Proteomes" id="UP000290900">
    <property type="component" value="Unassembled WGS sequence"/>
</dbReference>
<evidence type="ECO:0000313" key="3">
    <source>
        <dbReference type="Proteomes" id="UP000290900"/>
    </source>
</evidence>
<evidence type="ECO:0000256" key="1">
    <source>
        <dbReference type="SAM" id="MobiDB-lite"/>
    </source>
</evidence>
<dbReference type="OrthoDB" id="3992193at2759"/>
<gene>
    <name evidence="2" type="ORF">BRENAR_LOCUS4310</name>
</gene>
<feature type="compositionally biased region" description="Basic residues" evidence="1">
    <location>
        <begin position="16"/>
        <end position="29"/>
    </location>
</feature>
<dbReference type="EMBL" id="CAACVR010000045">
    <property type="protein sequence ID" value="VEU23580.1"/>
    <property type="molecule type" value="Genomic_DNA"/>
</dbReference>
<dbReference type="InParanoid" id="A0A448YRQ9"/>
<feature type="region of interest" description="Disordered" evidence="1">
    <location>
        <begin position="1"/>
        <end position="36"/>
    </location>
</feature>
<proteinExistence type="predicted"/>
<keyword evidence="3" id="KW-1185">Reference proteome</keyword>
<evidence type="ECO:0000313" key="2">
    <source>
        <dbReference type="EMBL" id="VEU23580.1"/>
    </source>
</evidence>
<organism evidence="2 3">
    <name type="scientific">Brettanomyces naardenensis</name>
    <name type="common">Yeast</name>
    <dbReference type="NCBI Taxonomy" id="13370"/>
    <lineage>
        <taxon>Eukaryota</taxon>
        <taxon>Fungi</taxon>
        <taxon>Dikarya</taxon>
        <taxon>Ascomycota</taxon>
        <taxon>Saccharomycotina</taxon>
        <taxon>Pichiomycetes</taxon>
        <taxon>Pichiales</taxon>
        <taxon>Pichiaceae</taxon>
        <taxon>Brettanomyces</taxon>
    </lineage>
</organism>